<comment type="caution">
    <text evidence="5">The sequence shown here is derived from an EMBL/GenBank/DDBJ whole genome shotgun (WGS) entry which is preliminary data.</text>
</comment>
<dbReference type="Pfam" id="PF05683">
    <property type="entry name" value="Fumerase_C"/>
    <property type="match status" value="1"/>
</dbReference>
<dbReference type="PANTHER" id="PTHR43351">
    <property type="entry name" value="L(+)-TARTRATE DEHYDRATASE SUBUNIT BETA"/>
    <property type="match status" value="1"/>
</dbReference>
<dbReference type="InterPro" id="IPR036660">
    <property type="entry name" value="Fe-S_hydroAse_TtdB_cat_sf"/>
</dbReference>
<feature type="domain" description="Fe-S hydro-lyase tartrate dehydratase beta-type catalytic" evidence="3">
    <location>
        <begin position="5"/>
        <end position="180"/>
    </location>
</feature>
<dbReference type="Gene3D" id="3.20.130.10">
    <property type="entry name" value="Fe-S hydro-lyase, tartrate dehydratase beta-type, catalytic domain"/>
    <property type="match status" value="1"/>
</dbReference>
<evidence type="ECO:0000256" key="1">
    <source>
        <dbReference type="ARBA" id="ARBA00008876"/>
    </source>
</evidence>
<dbReference type="PANTHER" id="PTHR43351:SF2">
    <property type="entry name" value="L(+)-TARTRATE DEHYDRATASE SUBUNIT BETA-RELATED"/>
    <property type="match status" value="1"/>
</dbReference>
<sequence length="200" mass="22082">MVEYRLKTPLSEEDVRKLKAGDIVYVSGVIVTARDAAHKRILEFLSTGKPLPINLNGGVIYHCGPVVEKIGEEWRVLAAGPTTSTRMEIFEADVIEKTGVRMIVGKGGMGSRTAEACRKYGAVYVYFTGGAGVLAANAIKRVRGVEWIDLGIPEALWIFEVEDFGPLLVTIDTHGRNLTEEVIREAYERRKNILHELGVI</sequence>
<evidence type="ECO:0000256" key="2">
    <source>
        <dbReference type="ARBA" id="ARBA00023239"/>
    </source>
</evidence>
<dbReference type="EMBL" id="DTBE01000072">
    <property type="protein sequence ID" value="HGQ59635.1"/>
    <property type="molecule type" value="Genomic_DNA"/>
</dbReference>
<protein>
    <submittedName>
        <fullName evidence="5">Fumarate hydratase</fullName>
    </submittedName>
</protein>
<proteinExistence type="inferred from homology"/>
<dbReference type="NCBIfam" id="TIGR00723">
    <property type="entry name" value="ttdB_fumA_fumB"/>
    <property type="match status" value="1"/>
</dbReference>
<accession>A0A7C4NR09</accession>
<dbReference type="GO" id="GO:0016836">
    <property type="term" value="F:hydro-lyase activity"/>
    <property type="evidence" value="ECO:0007669"/>
    <property type="project" value="InterPro"/>
</dbReference>
<organism evidence="5">
    <name type="scientific">Staphylothermus marinus</name>
    <dbReference type="NCBI Taxonomy" id="2280"/>
    <lineage>
        <taxon>Archaea</taxon>
        <taxon>Thermoproteota</taxon>
        <taxon>Thermoprotei</taxon>
        <taxon>Desulfurococcales</taxon>
        <taxon>Desulfurococcaceae</taxon>
        <taxon>Staphylothermus</taxon>
    </lineage>
</organism>
<dbReference type="AlphaFoldDB" id="A0A7C4NR09"/>
<evidence type="ECO:0000259" key="3">
    <source>
        <dbReference type="Pfam" id="PF05683"/>
    </source>
</evidence>
<evidence type="ECO:0000313" key="4">
    <source>
        <dbReference type="EMBL" id="HGQ59635.1"/>
    </source>
</evidence>
<comment type="similarity">
    <text evidence="1">Belongs to the class-I fumarase family.</text>
</comment>
<dbReference type="SUPFAM" id="SSF117457">
    <property type="entry name" value="FumA C-terminal domain-like"/>
    <property type="match status" value="1"/>
</dbReference>
<reference evidence="5" key="1">
    <citation type="journal article" date="2020" name="mSystems">
        <title>Genome- and Community-Level Interaction Insights into Carbon Utilization and Element Cycling Functions of Hydrothermarchaeota in Hydrothermal Sediment.</title>
        <authorList>
            <person name="Zhou Z."/>
            <person name="Liu Y."/>
            <person name="Xu W."/>
            <person name="Pan J."/>
            <person name="Luo Z.H."/>
            <person name="Li M."/>
        </authorList>
    </citation>
    <scope>NUCLEOTIDE SEQUENCE [LARGE SCALE GENOMIC DNA]</scope>
    <source>
        <strain evidence="4">SpSt-638</strain>
        <strain evidence="5">SpSt-648</strain>
    </source>
</reference>
<keyword evidence="2" id="KW-0456">Lyase</keyword>
<dbReference type="InterPro" id="IPR004647">
    <property type="entry name" value="Fe-S_hydro-lyase_TtdB-typ_cat"/>
</dbReference>
<gene>
    <name evidence="4" type="ORF">ENU09_02845</name>
    <name evidence="5" type="ORF">ENU20_03030</name>
</gene>
<name>A0A7C4NR09_STAMA</name>
<evidence type="ECO:0000313" key="5">
    <source>
        <dbReference type="EMBL" id="HGQ74033.1"/>
    </source>
</evidence>
<dbReference type="EMBL" id="DTBP01000018">
    <property type="protein sequence ID" value="HGQ74033.1"/>
    <property type="molecule type" value="Genomic_DNA"/>
</dbReference>